<dbReference type="AlphaFoldDB" id="A0A0A1FCV3"/>
<gene>
    <name evidence="1" type="ORF">LT85_2351</name>
</gene>
<organism evidence="1 2">
    <name type="scientific">Collimonas arenae</name>
    <dbReference type="NCBI Taxonomy" id="279058"/>
    <lineage>
        <taxon>Bacteria</taxon>
        <taxon>Pseudomonadati</taxon>
        <taxon>Pseudomonadota</taxon>
        <taxon>Betaproteobacteria</taxon>
        <taxon>Burkholderiales</taxon>
        <taxon>Oxalobacteraceae</taxon>
        <taxon>Collimonas</taxon>
    </lineage>
</organism>
<dbReference type="InterPro" id="IPR040442">
    <property type="entry name" value="Pyrv_kinase-like_dom_sf"/>
</dbReference>
<dbReference type="Gene3D" id="3.20.20.60">
    <property type="entry name" value="Phosphoenolpyruvate-binding domains"/>
    <property type="match status" value="1"/>
</dbReference>
<keyword evidence="2" id="KW-1185">Reference proteome</keyword>
<dbReference type="GO" id="GO:0008807">
    <property type="term" value="F:carboxyvinyl-carboxyphosphonate phosphorylmutase activity"/>
    <property type="evidence" value="ECO:0007669"/>
    <property type="project" value="UniProtKB-EC"/>
</dbReference>
<evidence type="ECO:0000313" key="1">
    <source>
        <dbReference type="EMBL" id="AIY41509.1"/>
    </source>
</evidence>
<dbReference type="EC" id="2.7.8.23" evidence="1"/>
<accession>A0A0A1FCV3</accession>
<dbReference type="EMBL" id="CP009962">
    <property type="protein sequence ID" value="AIY41509.1"/>
    <property type="molecule type" value="Genomic_DNA"/>
</dbReference>
<dbReference type="CDD" id="cd00377">
    <property type="entry name" value="ICL_PEPM"/>
    <property type="match status" value="1"/>
</dbReference>
<dbReference type="STRING" id="279058.LT85_2351"/>
<name>A0A0A1FCV3_9BURK</name>
<dbReference type="KEGG" id="care:LT85_2351"/>
<keyword evidence="1" id="KW-0808">Transferase</keyword>
<dbReference type="PANTHER" id="PTHR42905">
    <property type="entry name" value="PHOSPHOENOLPYRUVATE CARBOXYLASE"/>
    <property type="match status" value="1"/>
</dbReference>
<dbReference type="SUPFAM" id="SSF51621">
    <property type="entry name" value="Phosphoenolpyruvate/pyruvate domain"/>
    <property type="match status" value="1"/>
</dbReference>
<sequence length="313" mass="34168">MFYRLTVIKLLYCINGKLGFFLWKIPQKRFDNWRYYMHAQIEKARIFQQLHGREGAFIIPNPWDIGSARLLALLGFEALASTSAGYAFSRGLQDGAIGREQMMTHLTELAAATDLPLSADLENGFGDAPEIVAETIRLAALTGIVGGSIEDASGQRDAPIYPLELAVERVRAAVEAVAELDFPFMLTARAENYLHGRSDLTDTIKRLQAYQDAGADVLYAPGLKTREEITAIVSALDKPVNVVMGLQGVQLSLKELAQIGVKRVSVGGSLARAALGAFLRAAEEMREHGTFSYGNQAIGTRQIGEMLHAASKL</sequence>
<protein>
    <submittedName>
        <fullName evidence="1">Putative carboxyvinyl-carboxyphosphonate phosphorylmutase</fullName>
        <ecNumber evidence="1">2.7.8.23</ecNumber>
    </submittedName>
</protein>
<dbReference type="Proteomes" id="UP000030302">
    <property type="component" value="Chromosome"/>
</dbReference>
<dbReference type="Pfam" id="PF13714">
    <property type="entry name" value="PEP_mutase"/>
    <property type="match status" value="1"/>
</dbReference>
<dbReference type="InterPro" id="IPR039556">
    <property type="entry name" value="ICL/PEPM"/>
</dbReference>
<dbReference type="PANTHER" id="PTHR42905:SF16">
    <property type="entry name" value="CARBOXYPHOSPHONOENOLPYRUVATE PHOSPHONOMUTASE-LIKE PROTEIN (AFU_ORTHOLOGUE AFUA_5G07230)"/>
    <property type="match status" value="1"/>
</dbReference>
<dbReference type="InterPro" id="IPR015813">
    <property type="entry name" value="Pyrv/PenolPyrv_kinase-like_dom"/>
</dbReference>
<reference evidence="2" key="1">
    <citation type="journal article" date="2014" name="Soil Biol. Biochem.">
        <title>Structure and function of bacterial communities in ageing soils: Insights from the Mendocino ecological staircase.</title>
        <authorList>
            <person name="Uroz S."/>
            <person name="Tech J.J."/>
            <person name="Sawaya N.A."/>
            <person name="Frey-Klett P."/>
            <person name="Leveau J.H.J."/>
        </authorList>
    </citation>
    <scope>NUCLEOTIDE SEQUENCE [LARGE SCALE GENOMIC DNA]</scope>
    <source>
        <strain evidence="2">Cal35</strain>
    </source>
</reference>
<proteinExistence type="predicted"/>
<dbReference type="Gene3D" id="6.10.250.2750">
    <property type="match status" value="1"/>
</dbReference>
<evidence type="ECO:0000313" key="2">
    <source>
        <dbReference type="Proteomes" id="UP000030302"/>
    </source>
</evidence>
<dbReference type="HOGENOM" id="CLU_027389_2_1_4"/>